<feature type="chain" id="PRO_5045294289" evidence="3">
    <location>
        <begin position="39"/>
        <end position="272"/>
    </location>
</feature>
<feature type="signal peptide" evidence="3">
    <location>
        <begin position="1"/>
        <end position="38"/>
    </location>
</feature>
<sequence length="272" mass="29194">MTNTDSRIKPARASFRRGRMLAVAATVALAMAGPGAQAQARDPKAILKAMSDYVGRQPTVGLSFDSDIEVITPQMEKIQFTNSGDILLSRPNKLRAHRVGGYADVALNYDGNTVGIVSKGSNSYAQFEAPGTVDELIVALREGHGIALPGGDLLLSNSYEHLAADIMEAKHIGQGVVDGRACDHLAFRNFDTDWQLWVEVGERPIPCKLVITSKTMAGAPQYTIRVTNWKTDPRIARDAFAFVPPAGAQKLQPDQLGGFDELPPGVPAGEGK</sequence>
<evidence type="ECO:0000256" key="2">
    <source>
        <dbReference type="SAM" id="MobiDB-lite"/>
    </source>
</evidence>
<dbReference type="RefSeq" id="WP_340362640.1">
    <property type="nucleotide sequence ID" value="NZ_JBBKZV010000002.1"/>
</dbReference>
<evidence type="ECO:0000256" key="1">
    <source>
        <dbReference type="ARBA" id="ARBA00022729"/>
    </source>
</evidence>
<dbReference type="SUPFAM" id="SSF89392">
    <property type="entry name" value="Prokaryotic lipoproteins and lipoprotein localization factors"/>
    <property type="match status" value="1"/>
</dbReference>
<accession>A0ABU8VWJ0</accession>
<organism evidence="4 5">
    <name type="scientific">Variovorax humicola</name>
    <dbReference type="NCBI Taxonomy" id="1769758"/>
    <lineage>
        <taxon>Bacteria</taxon>
        <taxon>Pseudomonadati</taxon>
        <taxon>Pseudomonadota</taxon>
        <taxon>Betaproteobacteria</taxon>
        <taxon>Burkholderiales</taxon>
        <taxon>Comamonadaceae</taxon>
        <taxon>Variovorax</taxon>
    </lineage>
</organism>
<dbReference type="Pfam" id="PF09865">
    <property type="entry name" value="DUF2092"/>
    <property type="match status" value="1"/>
</dbReference>
<keyword evidence="5" id="KW-1185">Reference proteome</keyword>
<evidence type="ECO:0000256" key="3">
    <source>
        <dbReference type="SAM" id="SignalP"/>
    </source>
</evidence>
<dbReference type="PIRSF" id="PIRSF012443">
    <property type="entry name" value="UCP012443"/>
    <property type="match status" value="1"/>
</dbReference>
<evidence type="ECO:0000313" key="5">
    <source>
        <dbReference type="Proteomes" id="UP001363010"/>
    </source>
</evidence>
<dbReference type="InterPro" id="IPR019207">
    <property type="entry name" value="DUF2092"/>
</dbReference>
<proteinExistence type="predicted"/>
<keyword evidence="1 3" id="KW-0732">Signal</keyword>
<feature type="region of interest" description="Disordered" evidence="2">
    <location>
        <begin position="253"/>
        <end position="272"/>
    </location>
</feature>
<dbReference type="Proteomes" id="UP001363010">
    <property type="component" value="Unassembled WGS sequence"/>
</dbReference>
<dbReference type="EMBL" id="JBBKZV010000002">
    <property type="protein sequence ID" value="MEJ8821599.1"/>
    <property type="molecule type" value="Genomic_DNA"/>
</dbReference>
<protein>
    <submittedName>
        <fullName evidence="4">DUF2092 domain-containing protein</fullName>
    </submittedName>
</protein>
<reference evidence="4 5" key="1">
    <citation type="submission" date="2024-03" db="EMBL/GenBank/DDBJ databases">
        <title>Novel species of the genus Variovorax.</title>
        <authorList>
            <person name="Liu Q."/>
            <person name="Xin Y.-H."/>
        </authorList>
    </citation>
    <scope>NUCLEOTIDE SEQUENCE [LARGE SCALE GENOMIC DNA]</scope>
    <source>
        <strain evidence="4 5">KACC 18501</strain>
    </source>
</reference>
<dbReference type="InterPro" id="IPR029046">
    <property type="entry name" value="LolA/LolB/LppX"/>
</dbReference>
<gene>
    <name evidence="4" type="ORF">WKW80_06060</name>
</gene>
<evidence type="ECO:0000313" key="4">
    <source>
        <dbReference type="EMBL" id="MEJ8821599.1"/>
    </source>
</evidence>
<name>A0ABU8VWJ0_9BURK</name>
<dbReference type="Gene3D" id="2.50.20.10">
    <property type="entry name" value="Lipoprotein localisation LolA/LolB/LppX"/>
    <property type="match status" value="1"/>
</dbReference>
<comment type="caution">
    <text evidence="4">The sequence shown here is derived from an EMBL/GenBank/DDBJ whole genome shotgun (WGS) entry which is preliminary data.</text>
</comment>